<dbReference type="PROSITE" id="PS00379">
    <property type="entry name" value="CDP_ALCOHOL_P_TRANSF"/>
    <property type="match status" value="1"/>
</dbReference>
<protein>
    <recommendedName>
        <fullName evidence="6">CDP-alcohol phosphatidyltransferase</fullName>
    </recommendedName>
</protein>
<evidence type="ECO:0000256" key="1">
    <source>
        <dbReference type="ARBA" id="ARBA00022679"/>
    </source>
</evidence>
<accession>A0ABR0LRA4</accession>
<dbReference type="Pfam" id="PF01066">
    <property type="entry name" value="CDP-OH_P_transf"/>
    <property type="match status" value="1"/>
</dbReference>
<evidence type="ECO:0008006" key="6">
    <source>
        <dbReference type="Google" id="ProtNLM"/>
    </source>
</evidence>
<proteinExistence type="inferred from homology"/>
<comment type="similarity">
    <text evidence="2">Belongs to the CDP-alcohol phosphatidyltransferase class-I family.</text>
</comment>
<keyword evidence="3" id="KW-0472">Membrane</keyword>
<gene>
    <name evidence="4" type="ORF">LTR16_000190</name>
</gene>
<dbReference type="InterPro" id="IPR048254">
    <property type="entry name" value="CDP_ALCOHOL_P_TRANSF_CS"/>
</dbReference>
<dbReference type="EMBL" id="JAVRRA010016415">
    <property type="protein sequence ID" value="KAK5202164.1"/>
    <property type="molecule type" value="Genomic_DNA"/>
</dbReference>
<organism evidence="4 5">
    <name type="scientific">Cryomyces antarcticus</name>
    <dbReference type="NCBI Taxonomy" id="329879"/>
    <lineage>
        <taxon>Eukaryota</taxon>
        <taxon>Fungi</taxon>
        <taxon>Dikarya</taxon>
        <taxon>Ascomycota</taxon>
        <taxon>Pezizomycotina</taxon>
        <taxon>Dothideomycetes</taxon>
        <taxon>Dothideomycetes incertae sedis</taxon>
        <taxon>Cryomyces</taxon>
    </lineage>
</organism>
<sequence length="180" mass="19451">MYDNHLRHLKDRITTPVCQIMPSWITPNLTTLVAFISGLLAVGAAALSMSPSRLWPLVFWLLNRILDGVDGTLARTRGTATALGGFLDLLSDFILYSLIPIALAHGQDRRLEDAVDTVSSASVDWRAVAVLEATFHINNFVLFYIGAVVAAKADGELTSVVMTPALIEGLESGLIFTAII</sequence>
<keyword evidence="3" id="KW-1133">Transmembrane helix</keyword>
<dbReference type="Proteomes" id="UP001357485">
    <property type="component" value="Unassembled WGS sequence"/>
</dbReference>
<evidence type="ECO:0000313" key="5">
    <source>
        <dbReference type="Proteomes" id="UP001357485"/>
    </source>
</evidence>
<comment type="caution">
    <text evidence="4">The sequence shown here is derived from an EMBL/GenBank/DDBJ whole genome shotgun (WGS) entry which is preliminary data.</text>
</comment>
<reference evidence="4 5" key="1">
    <citation type="submission" date="2023-08" db="EMBL/GenBank/DDBJ databases">
        <title>Black Yeasts Isolated from many extreme environments.</title>
        <authorList>
            <person name="Coleine C."/>
            <person name="Stajich J.E."/>
            <person name="Selbmann L."/>
        </authorList>
    </citation>
    <scope>NUCLEOTIDE SEQUENCE [LARGE SCALE GENOMIC DNA]</scope>
    <source>
        <strain evidence="4 5">CCFEE 536</strain>
    </source>
</reference>
<name>A0ABR0LRA4_9PEZI</name>
<keyword evidence="1 2" id="KW-0808">Transferase</keyword>
<evidence type="ECO:0000256" key="2">
    <source>
        <dbReference type="RuleBase" id="RU003750"/>
    </source>
</evidence>
<dbReference type="InterPro" id="IPR000462">
    <property type="entry name" value="CDP-OH_P_trans"/>
</dbReference>
<feature type="transmembrane region" description="Helical" evidence="3">
    <location>
        <begin position="29"/>
        <end position="47"/>
    </location>
</feature>
<dbReference type="Gene3D" id="1.20.120.1760">
    <property type="match status" value="1"/>
</dbReference>
<keyword evidence="3" id="KW-0812">Transmembrane</keyword>
<keyword evidence="5" id="KW-1185">Reference proteome</keyword>
<dbReference type="InterPro" id="IPR043130">
    <property type="entry name" value="CDP-OH_PTrfase_TM_dom"/>
</dbReference>
<evidence type="ECO:0000313" key="4">
    <source>
        <dbReference type="EMBL" id="KAK5202164.1"/>
    </source>
</evidence>
<evidence type="ECO:0000256" key="3">
    <source>
        <dbReference type="SAM" id="Phobius"/>
    </source>
</evidence>